<organism evidence="2 3">
    <name type="scientific">Aerophobetes bacterium</name>
    <dbReference type="NCBI Taxonomy" id="2030807"/>
    <lineage>
        <taxon>Bacteria</taxon>
        <taxon>Candidatus Aerophobota</taxon>
    </lineage>
</organism>
<dbReference type="PANTHER" id="PTHR18964">
    <property type="entry name" value="ROK (REPRESSOR, ORF, KINASE) FAMILY"/>
    <property type="match status" value="1"/>
</dbReference>
<comment type="caution">
    <text evidence="2">The sequence shown here is derived from an EMBL/GenBank/DDBJ whole genome shotgun (WGS) entry which is preliminary data.</text>
</comment>
<dbReference type="PROSITE" id="PS01125">
    <property type="entry name" value="ROK"/>
    <property type="match status" value="1"/>
</dbReference>
<evidence type="ECO:0000313" key="3">
    <source>
        <dbReference type="Proteomes" id="UP000267654"/>
    </source>
</evidence>
<dbReference type="Pfam" id="PF00480">
    <property type="entry name" value="ROK"/>
    <property type="match status" value="1"/>
</dbReference>
<dbReference type="Gene3D" id="3.30.420.40">
    <property type="match status" value="2"/>
</dbReference>
<protein>
    <submittedName>
        <fullName evidence="2">ROK family protein</fullName>
    </submittedName>
</protein>
<gene>
    <name evidence="2" type="ORF">DRI96_00460</name>
</gene>
<dbReference type="Proteomes" id="UP000267654">
    <property type="component" value="Unassembled WGS sequence"/>
</dbReference>
<dbReference type="PANTHER" id="PTHR18964:SF149">
    <property type="entry name" value="BIFUNCTIONAL UDP-N-ACETYLGLUCOSAMINE 2-EPIMERASE_N-ACETYLMANNOSAMINE KINASE"/>
    <property type="match status" value="1"/>
</dbReference>
<dbReference type="InterPro" id="IPR043129">
    <property type="entry name" value="ATPase_NBD"/>
</dbReference>
<reference evidence="2 3" key="1">
    <citation type="submission" date="2018-06" db="EMBL/GenBank/DDBJ databases">
        <title>Extensive metabolic versatility and redundancy in microbially diverse, dynamic hydrothermal sediments.</title>
        <authorList>
            <person name="Dombrowski N."/>
            <person name="Teske A."/>
            <person name="Baker B.J."/>
        </authorList>
    </citation>
    <scope>NUCLEOTIDE SEQUENCE [LARGE SCALE GENOMIC DNA]</scope>
    <source>
        <strain evidence="2">B19_G9</strain>
    </source>
</reference>
<proteinExistence type="inferred from homology"/>
<evidence type="ECO:0000256" key="1">
    <source>
        <dbReference type="ARBA" id="ARBA00006479"/>
    </source>
</evidence>
<accession>A0A662DLA9</accession>
<sequence>MSLKKGIIGVDLGATNINSLLMSEDGEVLARDFRPSLGYQGKEKVLSQIFSSIKTLQKEGEKSGVSSFLGIGVGSPGPLSVSKGIIYHSPNILGWENIPLVDILQKEFNLAVFLENDANAAALGEWWRGAGKGIDYLFLLTLGTGIGGGIIIDGNVYHGAWDAGAELGHMVIKEGGMSCGCGARGCLEAYASATGVVKRTISAIKHNHKTIITRLIQNDLNNLTCELVFKAAKQGDELALWIVEETGRYLGIGVGSLINILNPQIVILAGGMIKAGDILLKQVKKYAMLNSLKASREKVEIVPAKLGENSGAIGAVATVLKRKGII</sequence>
<dbReference type="SUPFAM" id="SSF53067">
    <property type="entry name" value="Actin-like ATPase domain"/>
    <property type="match status" value="1"/>
</dbReference>
<dbReference type="AlphaFoldDB" id="A0A662DLA9"/>
<dbReference type="InterPro" id="IPR000600">
    <property type="entry name" value="ROK"/>
</dbReference>
<comment type="similarity">
    <text evidence="1">Belongs to the ROK (NagC/XylR) family.</text>
</comment>
<dbReference type="InterPro" id="IPR049874">
    <property type="entry name" value="ROK_cs"/>
</dbReference>
<dbReference type="EMBL" id="QMQB01000010">
    <property type="protein sequence ID" value="RLE15083.1"/>
    <property type="molecule type" value="Genomic_DNA"/>
</dbReference>
<evidence type="ECO:0000313" key="2">
    <source>
        <dbReference type="EMBL" id="RLE15083.1"/>
    </source>
</evidence>
<name>A0A662DLA9_UNCAE</name>